<keyword evidence="2" id="KW-0813">Transport</keyword>
<dbReference type="Pfam" id="PF01547">
    <property type="entry name" value="SBP_bac_1"/>
    <property type="match status" value="1"/>
</dbReference>
<dbReference type="GO" id="GO:0042956">
    <property type="term" value="P:maltodextrin transmembrane transport"/>
    <property type="evidence" value="ECO:0007669"/>
    <property type="project" value="TreeGrafter"/>
</dbReference>
<feature type="transmembrane region" description="Helical" evidence="5">
    <location>
        <begin position="65"/>
        <end position="86"/>
    </location>
</feature>
<evidence type="ECO:0000256" key="1">
    <source>
        <dbReference type="ARBA" id="ARBA00008520"/>
    </source>
</evidence>
<dbReference type="SUPFAM" id="SSF53850">
    <property type="entry name" value="Periplasmic binding protein-like II"/>
    <property type="match status" value="1"/>
</dbReference>
<keyword evidence="5" id="KW-0812">Transmembrane</keyword>
<evidence type="ECO:0000256" key="5">
    <source>
        <dbReference type="SAM" id="Phobius"/>
    </source>
</evidence>
<evidence type="ECO:0000256" key="3">
    <source>
        <dbReference type="ARBA" id="ARBA00022729"/>
    </source>
</evidence>
<dbReference type="PANTHER" id="PTHR30061">
    <property type="entry name" value="MALTOSE-BINDING PERIPLASMIC PROTEIN"/>
    <property type="match status" value="1"/>
</dbReference>
<evidence type="ECO:0000313" key="6">
    <source>
        <dbReference type="EMBL" id="PIY68512.1"/>
    </source>
</evidence>
<evidence type="ECO:0000313" key="7">
    <source>
        <dbReference type="Proteomes" id="UP000230108"/>
    </source>
</evidence>
<dbReference type="InterPro" id="IPR006059">
    <property type="entry name" value="SBP"/>
</dbReference>
<comment type="similarity">
    <text evidence="1">Belongs to the bacterial solute-binding protein 1 family.</text>
</comment>
<evidence type="ECO:0000256" key="4">
    <source>
        <dbReference type="SAM" id="MobiDB-lite"/>
    </source>
</evidence>
<dbReference type="GO" id="GO:0015768">
    <property type="term" value="P:maltose transport"/>
    <property type="evidence" value="ECO:0007669"/>
    <property type="project" value="TreeGrafter"/>
</dbReference>
<keyword evidence="5" id="KW-0472">Membrane</keyword>
<feature type="region of interest" description="Disordered" evidence="4">
    <location>
        <begin position="27"/>
        <end position="48"/>
    </location>
</feature>
<reference evidence="7" key="1">
    <citation type="submission" date="2017-09" db="EMBL/GenBank/DDBJ databases">
        <title>Depth-based differentiation of microbial function through sediment-hosted aquifers and enrichment of novel symbionts in the deep terrestrial subsurface.</title>
        <authorList>
            <person name="Probst A.J."/>
            <person name="Ladd B."/>
            <person name="Jarett J.K."/>
            <person name="Geller-Mcgrath D.E."/>
            <person name="Sieber C.M.K."/>
            <person name="Emerson J.B."/>
            <person name="Anantharaman K."/>
            <person name="Thomas B.C."/>
            <person name="Malmstrom R."/>
            <person name="Stieglmeier M."/>
            <person name="Klingl A."/>
            <person name="Woyke T."/>
            <person name="Ryan C.M."/>
            <person name="Banfield J.F."/>
        </authorList>
    </citation>
    <scope>NUCLEOTIDE SEQUENCE [LARGE SCALE GENOMIC DNA]</scope>
</reference>
<dbReference type="AlphaFoldDB" id="A0A2M7QCM2"/>
<evidence type="ECO:0000256" key="2">
    <source>
        <dbReference type="ARBA" id="ARBA00022448"/>
    </source>
</evidence>
<comment type="caution">
    <text evidence="6">The sequence shown here is derived from an EMBL/GenBank/DDBJ whole genome shotgun (WGS) entry which is preliminary data.</text>
</comment>
<keyword evidence="5" id="KW-1133">Transmembrane helix</keyword>
<dbReference type="EMBL" id="PFLF01000117">
    <property type="protein sequence ID" value="PIY68512.1"/>
    <property type="molecule type" value="Genomic_DNA"/>
</dbReference>
<evidence type="ECO:0008006" key="8">
    <source>
        <dbReference type="Google" id="ProtNLM"/>
    </source>
</evidence>
<gene>
    <name evidence="6" type="ORF">COY90_05580</name>
</gene>
<organism evidence="6 7">
    <name type="scientific">Candidatus Roizmanbacteria bacterium CG_4_10_14_0_8_um_filter_39_9</name>
    <dbReference type="NCBI Taxonomy" id="1974829"/>
    <lineage>
        <taxon>Bacteria</taxon>
        <taxon>Candidatus Roizmaniibacteriota</taxon>
    </lineage>
</organism>
<dbReference type="PANTHER" id="PTHR30061:SF50">
    <property type="entry name" value="MALTOSE_MALTODEXTRIN-BINDING PERIPLASMIC PROTEIN"/>
    <property type="match status" value="1"/>
</dbReference>
<keyword evidence="3" id="KW-0732">Signal</keyword>
<sequence length="492" mass="54918">MDEKTTSEVPTPVFETVPVGETNALQPEELSPEVASPEDASFHTAGPEIAPSDQPLVYQESKVKYIVIGLGVVVFIILLVLFISIFTSKSKNIQKKEVKLVYWGLWEDEQVFAPLIKQYQDSNPGVTITYEKKSPQEYKDKLIVRSQKGQGPDIFRYHNTWLPQIREITAPLPPEIMTNVDFEKTFFPIHQKDLKIGIYYYGLPLEVDGLVLICNMSLLKKAGLNTTPSNWDELIDFAGRVQVTDKEGVIITSGMAMGTASNVEHFSDIYGLMLLLNGGELNKLSQPEAAGALEAYRRFAEQPNEIWSEAMPNSIAAFAQEKVAMIIAPSYDLLAIKAMNPDVKIKVVPIPKPPGGQQVSIASYWVEGVSKMSKNQIEAWKFLKYLTKKEQMTKLYEQESSTRLFGEPYARVDLAPLVVQNEYIGAVVKQASDDVYVSLPLISKTYDAGLNDEISRYIENAINASIQGVSYGEALTTAKKGIDQVLVRYKIE</sequence>
<dbReference type="GO" id="GO:1901982">
    <property type="term" value="F:maltose binding"/>
    <property type="evidence" value="ECO:0007669"/>
    <property type="project" value="TreeGrafter"/>
</dbReference>
<name>A0A2M7QCM2_9BACT</name>
<dbReference type="Gene3D" id="3.40.190.10">
    <property type="entry name" value="Periplasmic binding protein-like II"/>
    <property type="match status" value="1"/>
</dbReference>
<accession>A0A2M7QCM2</accession>
<dbReference type="GO" id="GO:0055052">
    <property type="term" value="C:ATP-binding cassette (ABC) transporter complex, substrate-binding subunit-containing"/>
    <property type="evidence" value="ECO:0007669"/>
    <property type="project" value="TreeGrafter"/>
</dbReference>
<dbReference type="Proteomes" id="UP000230108">
    <property type="component" value="Unassembled WGS sequence"/>
</dbReference>
<proteinExistence type="inferred from homology"/>
<protein>
    <recommendedName>
        <fullName evidence="8">ABC transporter substrate-binding protein</fullName>
    </recommendedName>
</protein>